<feature type="region of interest" description="Disordered" evidence="1">
    <location>
        <begin position="100"/>
        <end position="122"/>
    </location>
</feature>
<gene>
    <name evidence="3" type="ORF">PODLI_1B002371</name>
</gene>
<feature type="chain" id="PRO_5041317648" description="Secreted protein" evidence="2">
    <location>
        <begin position="21"/>
        <end position="122"/>
    </location>
</feature>
<keyword evidence="2" id="KW-0732">Signal</keyword>
<evidence type="ECO:0000313" key="3">
    <source>
        <dbReference type="EMBL" id="CAI5771397.1"/>
    </source>
</evidence>
<sequence>MRNSYLAPIRLLGGLFLASGLTIDRNLIKKECIWTRHYVASNLRGLYCCHETGPKTQTNSVCNNYGCSSIKMICFWTREFVRSNLKGVYCCRKVMAQNLNKQKRKQKQPQPQQQKNKKKMQL</sequence>
<protein>
    <recommendedName>
        <fullName evidence="5">Secreted protein</fullName>
    </recommendedName>
</protein>
<feature type="signal peptide" evidence="2">
    <location>
        <begin position="1"/>
        <end position="20"/>
    </location>
</feature>
<dbReference type="EMBL" id="OX395128">
    <property type="protein sequence ID" value="CAI5771397.1"/>
    <property type="molecule type" value="Genomic_DNA"/>
</dbReference>
<name>A0AA35P4I9_9SAUR</name>
<keyword evidence="4" id="KW-1185">Reference proteome</keyword>
<accession>A0AA35P4I9</accession>
<evidence type="ECO:0000256" key="1">
    <source>
        <dbReference type="SAM" id="MobiDB-lite"/>
    </source>
</evidence>
<evidence type="ECO:0008006" key="5">
    <source>
        <dbReference type="Google" id="ProtNLM"/>
    </source>
</evidence>
<organism evidence="3 4">
    <name type="scientific">Podarcis lilfordi</name>
    <name type="common">Lilford's wall lizard</name>
    <dbReference type="NCBI Taxonomy" id="74358"/>
    <lineage>
        <taxon>Eukaryota</taxon>
        <taxon>Metazoa</taxon>
        <taxon>Chordata</taxon>
        <taxon>Craniata</taxon>
        <taxon>Vertebrata</taxon>
        <taxon>Euteleostomi</taxon>
        <taxon>Lepidosauria</taxon>
        <taxon>Squamata</taxon>
        <taxon>Bifurcata</taxon>
        <taxon>Unidentata</taxon>
        <taxon>Episquamata</taxon>
        <taxon>Laterata</taxon>
        <taxon>Lacertibaenia</taxon>
        <taxon>Lacertidae</taxon>
        <taxon>Podarcis</taxon>
    </lineage>
</organism>
<reference evidence="3" key="1">
    <citation type="submission" date="2022-12" db="EMBL/GenBank/DDBJ databases">
        <authorList>
            <person name="Alioto T."/>
            <person name="Alioto T."/>
            <person name="Gomez Garrido J."/>
        </authorList>
    </citation>
    <scope>NUCLEOTIDE SEQUENCE</scope>
</reference>
<evidence type="ECO:0000313" key="4">
    <source>
        <dbReference type="Proteomes" id="UP001178461"/>
    </source>
</evidence>
<dbReference type="AlphaFoldDB" id="A0AA35P4I9"/>
<dbReference type="Proteomes" id="UP001178461">
    <property type="component" value="Chromosome 3"/>
</dbReference>
<proteinExistence type="predicted"/>
<evidence type="ECO:0000256" key="2">
    <source>
        <dbReference type="SAM" id="SignalP"/>
    </source>
</evidence>